<dbReference type="Gene3D" id="3.40.630.10">
    <property type="entry name" value="Zn peptidases"/>
    <property type="match status" value="1"/>
</dbReference>
<proteinExistence type="predicted"/>
<gene>
    <name evidence="2" type="ORF">FKV24_006470</name>
</gene>
<dbReference type="EMBL" id="VICD02000091">
    <property type="protein sequence ID" value="KAB8193869.1"/>
    <property type="molecule type" value="Genomic_DNA"/>
</dbReference>
<reference evidence="2 3" key="1">
    <citation type="submission" date="2019-10" db="EMBL/GenBank/DDBJ databases">
        <title>Lysobacter alkalisoli sp. nov., isolated from saline-alkaline soil.</title>
        <authorList>
            <person name="Sun J.-Q."/>
        </authorList>
    </citation>
    <scope>NUCLEOTIDE SEQUENCE [LARGE SCALE GENOMIC DNA]</scope>
    <source>
        <strain evidence="2 3">KCTC 42381</strain>
    </source>
</reference>
<dbReference type="GO" id="GO:0006508">
    <property type="term" value="P:proteolysis"/>
    <property type="evidence" value="ECO:0007669"/>
    <property type="project" value="InterPro"/>
</dbReference>
<evidence type="ECO:0000313" key="3">
    <source>
        <dbReference type="Proteomes" id="UP000320431"/>
    </source>
</evidence>
<evidence type="ECO:0000313" key="2">
    <source>
        <dbReference type="EMBL" id="KAB8193869.1"/>
    </source>
</evidence>
<dbReference type="SUPFAM" id="SSF53187">
    <property type="entry name" value="Zn-dependent exopeptidases"/>
    <property type="match status" value="1"/>
</dbReference>
<sequence>MRLRHTSIIVASLALALSACAGLPRSQPSPPTRPVSPAAGDWRDDVVAITAGGDNAGRGEAIVALLDGLRIPSRAQAFEIDEQRGRNLLAAVSGADDAPLLLLGAHYDKVDVGEGVTDNASGSAVVLALAERFRERPLAHHRVAVAFWDLEERGLLGSRAYIEQDNERPALYVNFDVFGWGDTLWMMAPDPSARITTATRAAADAARLAFVPGEQYPPTDHRAFLAAEWPAVSYSMVGNEEIDGILMMYQGRKPKRTPKVMKVIHSDGDTLAALDADGVVRGIDVVEAALRRWDAEAAPAAVGAH</sequence>
<dbReference type="InterPro" id="IPR045175">
    <property type="entry name" value="M28_fam"/>
</dbReference>
<comment type="caution">
    <text evidence="2">The sequence shown here is derived from an EMBL/GenBank/DDBJ whole genome shotgun (WGS) entry which is preliminary data.</text>
</comment>
<name>A0A508AY88_9GAMM</name>
<dbReference type="PANTHER" id="PTHR12147:SF26">
    <property type="entry name" value="PEPTIDASE M28 DOMAIN-CONTAINING PROTEIN"/>
    <property type="match status" value="1"/>
</dbReference>
<dbReference type="AlphaFoldDB" id="A0A508AY88"/>
<feature type="domain" description="Peptidase M28" evidence="1">
    <location>
        <begin position="87"/>
        <end position="286"/>
    </location>
</feature>
<dbReference type="InterPro" id="IPR007484">
    <property type="entry name" value="Peptidase_M28"/>
</dbReference>
<organism evidence="2 3">
    <name type="scientific">Marilutibacter maris</name>
    <dbReference type="NCBI Taxonomy" id="1605891"/>
    <lineage>
        <taxon>Bacteria</taxon>
        <taxon>Pseudomonadati</taxon>
        <taxon>Pseudomonadota</taxon>
        <taxon>Gammaproteobacteria</taxon>
        <taxon>Lysobacterales</taxon>
        <taxon>Lysobacteraceae</taxon>
        <taxon>Marilutibacter</taxon>
    </lineage>
</organism>
<protein>
    <submittedName>
        <fullName evidence="2">M28 family peptidase</fullName>
    </submittedName>
</protein>
<evidence type="ECO:0000259" key="1">
    <source>
        <dbReference type="Pfam" id="PF04389"/>
    </source>
</evidence>
<accession>A0A508AY88</accession>
<dbReference type="PANTHER" id="PTHR12147">
    <property type="entry name" value="METALLOPEPTIDASE M28 FAMILY MEMBER"/>
    <property type="match status" value="1"/>
</dbReference>
<dbReference type="PROSITE" id="PS51257">
    <property type="entry name" value="PROKAR_LIPOPROTEIN"/>
    <property type="match status" value="1"/>
</dbReference>
<dbReference type="GO" id="GO:0008235">
    <property type="term" value="F:metalloexopeptidase activity"/>
    <property type="evidence" value="ECO:0007669"/>
    <property type="project" value="InterPro"/>
</dbReference>
<dbReference type="RefSeq" id="WP_141481802.1">
    <property type="nucleotide sequence ID" value="NZ_VICD02000091.1"/>
</dbReference>
<dbReference type="Pfam" id="PF04389">
    <property type="entry name" value="Peptidase_M28"/>
    <property type="match status" value="1"/>
</dbReference>
<dbReference type="Proteomes" id="UP000320431">
    <property type="component" value="Unassembled WGS sequence"/>
</dbReference>